<accession>A0ABW6G7J6</accession>
<dbReference type="Proteomes" id="UP001598673">
    <property type="component" value="Unassembled WGS sequence"/>
</dbReference>
<keyword evidence="2" id="KW-1185">Reference proteome</keyword>
<proteinExistence type="predicted"/>
<dbReference type="Pfam" id="PF11387">
    <property type="entry name" value="DUF2795"/>
    <property type="match status" value="1"/>
</dbReference>
<dbReference type="InterPro" id="IPR021527">
    <property type="entry name" value="DUF2795"/>
</dbReference>
<gene>
    <name evidence="1" type="ORF">ACFWGY_17730</name>
</gene>
<organism evidence="1 2">
    <name type="scientific">Prauserella salsuginis</name>
    <dbReference type="NCBI Taxonomy" id="387889"/>
    <lineage>
        <taxon>Bacteria</taxon>
        <taxon>Bacillati</taxon>
        <taxon>Actinomycetota</taxon>
        <taxon>Actinomycetes</taxon>
        <taxon>Pseudonocardiales</taxon>
        <taxon>Pseudonocardiaceae</taxon>
        <taxon>Prauserella</taxon>
        <taxon>Prauserella salsuginis group</taxon>
    </lineage>
</organism>
<dbReference type="EMBL" id="JBHXCV010000011">
    <property type="protein sequence ID" value="MFD6795178.1"/>
    <property type="molecule type" value="Genomic_DNA"/>
</dbReference>
<evidence type="ECO:0000313" key="1">
    <source>
        <dbReference type="EMBL" id="MFD6795178.1"/>
    </source>
</evidence>
<dbReference type="RefSeq" id="WP_258937305.1">
    <property type="nucleotide sequence ID" value="NZ_JANBBF010000011.1"/>
</dbReference>
<reference evidence="1 2" key="1">
    <citation type="submission" date="2024-09" db="EMBL/GenBank/DDBJ databases">
        <title>The Natural Products Discovery Center: Release of the First 8490 Sequenced Strains for Exploring Actinobacteria Biosynthetic Diversity.</title>
        <authorList>
            <person name="Kalkreuter E."/>
            <person name="Kautsar S.A."/>
            <person name="Yang D."/>
            <person name="Bader C.D."/>
            <person name="Teijaro C.N."/>
            <person name="Fluegel L."/>
            <person name="Davis C.M."/>
            <person name="Simpson J.R."/>
            <person name="Lauterbach L."/>
            <person name="Steele A.D."/>
            <person name="Gui C."/>
            <person name="Meng S."/>
            <person name="Li G."/>
            <person name="Viehrig K."/>
            <person name="Ye F."/>
            <person name="Su P."/>
            <person name="Kiefer A.F."/>
            <person name="Nichols A."/>
            <person name="Cepeda A.J."/>
            <person name="Yan W."/>
            <person name="Fan B."/>
            <person name="Jiang Y."/>
            <person name="Adhikari A."/>
            <person name="Zheng C.-J."/>
            <person name="Schuster L."/>
            <person name="Cowan T.M."/>
            <person name="Smanski M.J."/>
            <person name="Chevrette M.G."/>
            <person name="De Carvalho L.P.S."/>
            <person name="Shen B."/>
        </authorList>
    </citation>
    <scope>NUCLEOTIDE SEQUENCE [LARGE SCALE GENOMIC DNA]</scope>
    <source>
        <strain evidence="1 2">NPDC060353</strain>
    </source>
</reference>
<sequence length="77" mass="8728">MTETAHQDHDPVTRIEIIDAVEEAFDGTPPSKQQLITAASQHHSRDAVLKVLDALPERQFRHVRDLWDHLPDVPLGD</sequence>
<comment type="caution">
    <text evidence="1">The sequence shown here is derived from an EMBL/GenBank/DDBJ whole genome shotgun (WGS) entry which is preliminary data.</text>
</comment>
<protein>
    <submittedName>
        <fullName evidence="1">DUF2795 domain-containing protein</fullName>
    </submittedName>
</protein>
<name>A0ABW6G7J6_9PSEU</name>
<evidence type="ECO:0000313" key="2">
    <source>
        <dbReference type="Proteomes" id="UP001598673"/>
    </source>
</evidence>